<keyword evidence="2 7" id="KW-0436">Ligase</keyword>
<evidence type="ECO:0000256" key="5">
    <source>
        <dbReference type="ARBA" id="ARBA00022917"/>
    </source>
</evidence>
<evidence type="ECO:0000256" key="1">
    <source>
        <dbReference type="ARBA" id="ARBA00008226"/>
    </source>
</evidence>
<dbReference type="Pfam" id="PF01336">
    <property type="entry name" value="tRNA_anti-codon"/>
    <property type="match status" value="1"/>
</dbReference>
<evidence type="ECO:0000256" key="4">
    <source>
        <dbReference type="ARBA" id="ARBA00022840"/>
    </source>
</evidence>
<dbReference type="Proteomes" id="UP000309215">
    <property type="component" value="Unassembled WGS sequence"/>
</dbReference>
<name>A0A4U1JFS7_9BACT</name>
<dbReference type="EC" id="6.1.1.22" evidence="7"/>
<comment type="subcellular location">
    <subcellularLocation>
        <location evidence="7">Cytoplasm</location>
    </subcellularLocation>
</comment>
<evidence type="ECO:0000313" key="9">
    <source>
        <dbReference type="EMBL" id="TKD08899.1"/>
    </source>
</evidence>
<dbReference type="GO" id="GO:0006421">
    <property type="term" value="P:asparaginyl-tRNA aminoacylation"/>
    <property type="evidence" value="ECO:0007669"/>
    <property type="project" value="UniProtKB-UniRule"/>
</dbReference>
<dbReference type="GO" id="GO:0005524">
    <property type="term" value="F:ATP binding"/>
    <property type="evidence" value="ECO:0007669"/>
    <property type="project" value="UniProtKB-UniRule"/>
</dbReference>
<evidence type="ECO:0000256" key="3">
    <source>
        <dbReference type="ARBA" id="ARBA00022741"/>
    </source>
</evidence>
<dbReference type="NCBIfam" id="NF003037">
    <property type="entry name" value="PRK03932.1"/>
    <property type="match status" value="1"/>
</dbReference>
<evidence type="ECO:0000313" key="10">
    <source>
        <dbReference type="Proteomes" id="UP000309215"/>
    </source>
</evidence>
<keyword evidence="4 7" id="KW-0067">ATP-binding</keyword>
<dbReference type="InterPro" id="IPR004364">
    <property type="entry name" value="Aa-tRNA-synt_II"/>
</dbReference>
<organism evidence="9 10">
    <name type="scientific">Polyangium fumosum</name>
    <dbReference type="NCBI Taxonomy" id="889272"/>
    <lineage>
        <taxon>Bacteria</taxon>
        <taxon>Pseudomonadati</taxon>
        <taxon>Myxococcota</taxon>
        <taxon>Polyangia</taxon>
        <taxon>Polyangiales</taxon>
        <taxon>Polyangiaceae</taxon>
        <taxon>Polyangium</taxon>
    </lineage>
</organism>
<dbReference type="Gene3D" id="2.40.50.140">
    <property type="entry name" value="Nucleic acid-binding proteins"/>
    <property type="match status" value="1"/>
</dbReference>
<reference evidence="9 10" key="1">
    <citation type="submission" date="2019-04" db="EMBL/GenBank/DDBJ databases">
        <authorList>
            <person name="Li Y."/>
            <person name="Wang J."/>
        </authorList>
    </citation>
    <scope>NUCLEOTIDE SEQUENCE [LARGE SCALE GENOMIC DNA]</scope>
    <source>
        <strain evidence="9 10">DSM 14668</strain>
    </source>
</reference>
<keyword evidence="5 7" id="KW-0648">Protein biosynthesis</keyword>
<dbReference type="FunFam" id="3.30.930.10:FF:000016">
    <property type="entry name" value="Asparagine--tRNA ligase"/>
    <property type="match status" value="1"/>
</dbReference>
<dbReference type="InterPro" id="IPR012340">
    <property type="entry name" value="NA-bd_OB-fold"/>
</dbReference>
<comment type="catalytic activity">
    <reaction evidence="7">
        <text>tRNA(Asn) + L-asparagine + ATP = L-asparaginyl-tRNA(Asn) + AMP + diphosphate + H(+)</text>
        <dbReference type="Rhea" id="RHEA:11180"/>
        <dbReference type="Rhea" id="RHEA-COMP:9659"/>
        <dbReference type="Rhea" id="RHEA-COMP:9674"/>
        <dbReference type="ChEBI" id="CHEBI:15378"/>
        <dbReference type="ChEBI" id="CHEBI:30616"/>
        <dbReference type="ChEBI" id="CHEBI:33019"/>
        <dbReference type="ChEBI" id="CHEBI:58048"/>
        <dbReference type="ChEBI" id="CHEBI:78442"/>
        <dbReference type="ChEBI" id="CHEBI:78515"/>
        <dbReference type="ChEBI" id="CHEBI:456215"/>
        <dbReference type="EC" id="6.1.1.22"/>
    </reaction>
</comment>
<comment type="caution">
    <text evidence="9">The sequence shown here is derived from an EMBL/GenBank/DDBJ whole genome shotgun (WGS) entry which is preliminary data.</text>
</comment>
<evidence type="ECO:0000256" key="7">
    <source>
        <dbReference type="HAMAP-Rule" id="MF_00534"/>
    </source>
</evidence>
<dbReference type="CDD" id="cd04318">
    <property type="entry name" value="EcAsnRS_like_N"/>
    <property type="match status" value="1"/>
</dbReference>
<dbReference type="GO" id="GO:0005737">
    <property type="term" value="C:cytoplasm"/>
    <property type="evidence" value="ECO:0007669"/>
    <property type="project" value="UniProtKB-SubCell"/>
</dbReference>
<dbReference type="SUPFAM" id="SSF55681">
    <property type="entry name" value="Class II aaRS and biotin synthetases"/>
    <property type="match status" value="1"/>
</dbReference>
<accession>A0A4U1JFS7</accession>
<evidence type="ECO:0000256" key="2">
    <source>
        <dbReference type="ARBA" id="ARBA00022598"/>
    </source>
</evidence>
<dbReference type="EMBL" id="SSMQ01000012">
    <property type="protein sequence ID" value="TKD08899.1"/>
    <property type="molecule type" value="Genomic_DNA"/>
</dbReference>
<sequence length="463" mass="52872">MQIHRVQELFKQSPVGQRVSVCGWVRTRRDAKNNFSFLEINDGSCLKNLQIIADGTLENYETEVKKLGTGSSLRVEGVVVASQGKEQAIEIKAERVHVYGFSPEDFPLQKKRHGFDYLRTIAHLRARTNTFGAVTRIRHTLSMAVHDFFHARGFFYVQTPIITANDAEGAGEMFQVTTFDLDKLPRTPEGKVDYAQDFFGRRTSLTVSGQLEGETYAMALGNIYTFGPTFRAENSNTTRHLAEFWMIEPEMAFADLDHNAYIAEEFLKHVIRAVLEQNQEDVHLLDSFVQKGLKESLQNIVAGPFARMTYTDAIEVLEKSGQKFEYPAKWGSSLQTEHERYLTEVHHKRPVILTDYPKEFTAFYMRLNDDKKTVRNMDVLVPQIGEIIGGSQREERYDVLLERMQEAGLKPEDYAFYIDLRKYGTAPHAGFGLGFERLVLLCTGMGNIRDVIPFPRTPGHCEF</sequence>
<dbReference type="HAMAP" id="MF_00534">
    <property type="entry name" value="Asn_tRNA_synth"/>
    <property type="match status" value="1"/>
</dbReference>
<comment type="subunit">
    <text evidence="7">Homodimer.</text>
</comment>
<dbReference type="OrthoDB" id="9802326at2"/>
<dbReference type="AlphaFoldDB" id="A0A4U1JFS7"/>
<dbReference type="InterPro" id="IPR045864">
    <property type="entry name" value="aa-tRNA-synth_II/BPL/LPL"/>
</dbReference>
<gene>
    <name evidence="7 9" type="primary">asnS</name>
    <name evidence="9" type="ORF">E8A74_14015</name>
</gene>
<keyword evidence="7" id="KW-0963">Cytoplasm</keyword>
<dbReference type="PANTHER" id="PTHR22594">
    <property type="entry name" value="ASPARTYL/LYSYL-TRNA SYNTHETASE"/>
    <property type="match status" value="1"/>
</dbReference>
<dbReference type="GO" id="GO:0003676">
    <property type="term" value="F:nucleic acid binding"/>
    <property type="evidence" value="ECO:0007669"/>
    <property type="project" value="InterPro"/>
</dbReference>
<dbReference type="InterPro" id="IPR004522">
    <property type="entry name" value="Asn-tRNA-ligase"/>
</dbReference>
<dbReference type="InterPro" id="IPR004365">
    <property type="entry name" value="NA-bd_OB_tRNA"/>
</dbReference>
<dbReference type="RefSeq" id="WP_136929498.1">
    <property type="nucleotide sequence ID" value="NZ_SSMQ01000012.1"/>
</dbReference>
<dbReference type="InterPro" id="IPR002312">
    <property type="entry name" value="Asp/Asn-tRNA-synth_IIb"/>
</dbReference>
<dbReference type="GO" id="GO:0004816">
    <property type="term" value="F:asparagine-tRNA ligase activity"/>
    <property type="evidence" value="ECO:0007669"/>
    <property type="project" value="UniProtKB-UniRule"/>
</dbReference>
<proteinExistence type="inferred from homology"/>
<dbReference type="NCBIfam" id="TIGR00457">
    <property type="entry name" value="asnS"/>
    <property type="match status" value="1"/>
</dbReference>
<comment type="similarity">
    <text evidence="1 7">Belongs to the class-II aminoacyl-tRNA synthetase family.</text>
</comment>
<dbReference type="PROSITE" id="PS50862">
    <property type="entry name" value="AA_TRNA_LIGASE_II"/>
    <property type="match status" value="1"/>
</dbReference>
<dbReference type="PANTHER" id="PTHR22594:SF34">
    <property type="entry name" value="ASPARAGINE--TRNA LIGASE, MITOCHONDRIAL-RELATED"/>
    <property type="match status" value="1"/>
</dbReference>
<dbReference type="PRINTS" id="PR01042">
    <property type="entry name" value="TRNASYNTHASP"/>
</dbReference>
<evidence type="ECO:0000259" key="8">
    <source>
        <dbReference type="PROSITE" id="PS50862"/>
    </source>
</evidence>
<evidence type="ECO:0000256" key="6">
    <source>
        <dbReference type="ARBA" id="ARBA00023146"/>
    </source>
</evidence>
<protein>
    <recommendedName>
        <fullName evidence="7">Asparagine--tRNA ligase</fullName>
        <ecNumber evidence="7">6.1.1.22</ecNumber>
    </recommendedName>
    <alternativeName>
        <fullName evidence="7">Asparaginyl-tRNA synthetase</fullName>
        <shortName evidence="7">AsnRS</shortName>
    </alternativeName>
</protein>
<dbReference type="InterPro" id="IPR006195">
    <property type="entry name" value="aa-tRNA-synth_II"/>
</dbReference>
<keyword evidence="6 7" id="KW-0030">Aminoacyl-tRNA synthetase</keyword>
<dbReference type="Gene3D" id="3.30.930.10">
    <property type="entry name" value="Bira Bifunctional Protein, Domain 2"/>
    <property type="match status" value="1"/>
</dbReference>
<dbReference type="CDD" id="cd00776">
    <property type="entry name" value="AsxRS_core"/>
    <property type="match status" value="1"/>
</dbReference>
<keyword evidence="10" id="KW-1185">Reference proteome</keyword>
<dbReference type="Pfam" id="PF00152">
    <property type="entry name" value="tRNA-synt_2"/>
    <property type="match status" value="1"/>
</dbReference>
<dbReference type="SUPFAM" id="SSF50249">
    <property type="entry name" value="Nucleic acid-binding proteins"/>
    <property type="match status" value="1"/>
</dbReference>
<feature type="domain" description="Aminoacyl-transfer RNA synthetases class-II family profile" evidence="8">
    <location>
        <begin position="136"/>
        <end position="453"/>
    </location>
</feature>
<keyword evidence="3 7" id="KW-0547">Nucleotide-binding</keyword>